<evidence type="ECO:0000256" key="1">
    <source>
        <dbReference type="ARBA" id="ARBA00022490"/>
    </source>
</evidence>
<evidence type="ECO:0000313" key="5">
    <source>
        <dbReference type="Proteomes" id="UP001595803"/>
    </source>
</evidence>
<protein>
    <recommendedName>
        <fullName evidence="3">Sulfur carrier protein FdhD</fullName>
    </recommendedName>
</protein>
<evidence type="ECO:0000313" key="4">
    <source>
        <dbReference type="EMBL" id="MFC3835008.1"/>
    </source>
</evidence>
<comment type="function">
    <text evidence="3">Required for formate dehydrogenase (FDH) activity. Acts as a sulfur carrier protein that transfers sulfur from IscS to the molybdenum cofactor prior to its insertion into FDH.</text>
</comment>
<keyword evidence="5" id="KW-1185">Reference proteome</keyword>
<dbReference type="RefSeq" id="WP_322472073.1">
    <property type="nucleotide sequence ID" value="NZ_JBHRZG010000024.1"/>
</dbReference>
<keyword evidence="1 3" id="KW-0963">Cytoplasm</keyword>
<dbReference type="PANTHER" id="PTHR30592">
    <property type="entry name" value="FORMATE DEHYDROGENASE"/>
    <property type="match status" value="1"/>
</dbReference>
<dbReference type="EMBL" id="JBHRZG010000024">
    <property type="protein sequence ID" value="MFC3835008.1"/>
    <property type="molecule type" value="Genomic_DNA"/>
</dbReference>
<dbReference type="Gene3D" id="3.10.20.10">
    <property type="match status" value="1"/>
</dbReference>
<comment type="subcellular location">
    <subcellularLocation>
        <location evidence="3">Cytoplasm</location>
    </subcellularLocation>
</comment>
<dbReference type="InterPro" id="IPR016193">
    <property type="entry name" value="Cytidine_deaminase-like"/>
</dbReference>
<dbReference type="PANTHER" id="PTHR30592:SF1">
    <property type="entry name" value="SULFUR CARRIER PROTEIN FDHD"/>
    <property type="match status" value="1"/>
</dbReference>
<gene>
    <name evidence="3" type="primary">fdhD</name>
    <name evidence="4" type="ORF">ACFOSB_19280</name>
</gene>
<feature type="active site" description="Cysteine persulfide intermediate" evidence="3">
    <location>
        <position position="101"/>
    </location>
</feature>
<dbReference type="SUPFAM" id="SSF53927">
    <property type="entry name" value="Cytidine deaminase-like"/>
    <property type="match status" value="1"/>
</dbReference>
<comment type="similarity">
    <text evidence="3">Belongs to the FdhD family.</text>
</comment>
<dbReference type="Gene3D" id="3.40.140.10">
    <property type="entry name" value="Cytidine Deaminase, domain 2"/>
    <property type="match status" value="1"/>
</dbReference>
<dbReference type="HAMAP" id="MF_00187">
    <property type="entry name" value="FdhD"/>
    <property type="match status" value="1"/>
</dbReference>
<comment type="caution">
    <text evidence="4">The sequence shown here is derived from an EMBL/GenBank/DDBJ whole genome shotgun (WGS) entry which is preliminary data.</text>
</comment>
<name>A0ABV7ZD57_9DEIO</name>
<keyword evidence="2 3" id="KW-0501">Molybdenum cofactor biosynthesis</keyword>
<evidence type="ECO:0000256" key="3">
    <source>
        <dbReference type="HAMAP-Rule" id="MF_00187"/>
    </source>
</evidence>
<proteinExistence type="inferred from homology"/>
<feature type="binding site" evidence="3">
    <location>
        <begin position="242"/>
        <end position="247"/>
    </location>
    <ligand>
        <name>Mo-bis(molybdopterin guanine dinucleotide)</name>
        <dbReference type="ChEBI" id="CHEBI:60539"/>
    </ligand>
</feature>
<accession>A0ABV7ZD57</accession>
<dbReference type="PIRSF" id="PIRSF015626">
    <property type="entry name" value="FdhD"/>
    <property type="match status" value="1"/>
</dbReference>
<evidence type="ECO:0000256" key="2">
    <source>
        <dbReference type="ARBA" id="ARBA00023150"/>
    </source>
</evidence>
<dbReference type="InterPro" id="IPR003786">
    <property type="entry name" value="FdhD"/>
</dbReference>
<reference evidence="5" key="1">
    <citation type="journal article" date="2019" name="Int. J. Syst. Evol. Microbiol.">
        <title>The Global Catalogue of Microorganisms (GCM) 10K type strain sequencing project: providing services to taxonomists for standard genome sequencing and annotation.</title>
        <authorList>
            <consortium name="The Broad Institute Genomics Platform"/>
            <consortium name="The Broad Institute Genome Sequencing Center for Infectious Disease"/>
            <person name="Wu L."/>
            <person name="Ma J."/>
        </authorList>
    </citation>
    <scope>NUCLEOTIDE SEQUENCE [LARGE SCALE GENOMIC DNA]</scope>
    <source>
        <strain evidence="5">CCTCC AB 2017081</strain>
    </source>
</reference>
<sequence length="268" mass="27725">MRLPVWRYGGGWHGHDDAVAIEEPLELRLHTPDGPLPLGVLMRTPGDDHDLLLGWLVSEGLMPQALTLAADPENANVWHLSTPEHARLAAGARLSVSSSACGVCGSGSVERLLARAIPPEPFPVPIDPAVLADLPRRLMTVQPTFAATGGVHGAALVTLAGDLLVAREDVGRHNAVDKVVGWAHRRGVLPLSGQVLVVSSRAGFEIVQKAVTAGIGAVVSVGAATSLAVDTAAAFGVVLCGFARDGRFTVYTGAGSLATLAIVGDHPL</sequence>
<organism evidence="4 5">
    <name type="scientific">Deinococcus rufus</name>
    <dbReference type="NCBI Taxonomy" id="2136097"/>
    <lineage>
        <taxon>Bacteria</taxon>
        <taxon>Thermotogati</taxon>
        <taxon>Deinococcota</taxon>
        <taxon>Deinococci</taxon>
        <taxon>Deinococcales</taxon>
        <taxon>Deinococcaceae</taxon>
        <taxon>Deinococcus</taxon>
    </lineage>
</organism>
<dbReference type="Proteomes" id="UP001595803">
    <property type="component" value="Unassembled WGS sequence"/>
</dbReference>
<dbReference type="Pfam" id="PF02634">
    <property type="entry name" value="FdhD-NarQ"/>
    <property type="match status" value="1"/>
</dbReference>